<protein>
    <submittedName>
        <fullName evidence="2">Uncharacterized protein</fullName>
    </submittedName>
</protein>
<dbReference type="EMBL" id="BART01039500">
    <property type="protein sequence ID" value="GAH14581.1"/>
    <property type="molecule type" value="Genomic_DNA"/>
</dbReference>
<proteinExistence type="predicted"/>
<name>X1D188_9ZZZZ</name>
<dbReference type="AlphaFoldDB" id="X1D188"/>
<sequence length="118" mass="12761">TTLALSLTEYAPTVLTPRLLTPTTLALLLTTYAPNLIVGEIFSGSGYGSPIEKSPTSDEYGSVVDKSPLSWEYVKNRGFTHIFTFRFDDNIYPRCDEGAGYSTPKSKSLAPGGYGTPT</sequence>
<accession>X1D188</accession>
<feature type="non-terminal residue" evidence="2">
    <location>
        <position position="118"/>
    </location>
</feature>
<organism evidence="2">
    <name type="scientific">marine sediment metagenome</name>
    <dbReference type="NCBI Taxonomy" id="412755"/>
    <lineage>
        <taxon>unclassified sequences</taxon>
        <taxon>metagenomes</taxon>
        <taxon>ecological metagenomes</taxon>
    </lineage>
</organism>
<feature type="non-terminal residue" evidence="2">
    <location>
        <position position="1"/>
    </location>
</feature>
<comment type="caution">
    <text evidence="2">The sequence shown here is derived from an EMBL/GenBank/DDBJ whole genome shotgun (WGS) entry which is preliminary data.</text>
</comment>
<evidence type="ECO:0000313" key="2">
    <source>
        <dbReference type="EMBL" id="GAH14581.1"/>
    </source>
</evidence>
<reference evidence="2" key="1">
    <citation type="journal article" date="2014" name="Front. Microbiol.">
        <title>High frequency of phylogenetically diverse reductive dehalogenase-homologous genes in deep subseafloor sedimentary metagenomes.</title>
        <authorList>
            <person name="Kawai M."/>
            <person name="Futagami T."/>
            <person name="Toyoda A."/>
            <person name="Takaki Y."/>
            <person name="Nishi S."/>
            <person name="Hori S."/>
            <person name="Arai W."/>
            <person name="Tsubouchi T."/>
            <person name="Morono Y."/>
            <person name="Uchiyama I."/>
            <person name="Ito T."/>
            <person name="Fujiyama A."/>
            <person name="Inagaki F."/>
            <person name="Takami H."/>
        </authorList>
    </citation>
    <scope>NUCLEOTIDE SEQUENCE</scope>
    <source>
        <strain evidence="2">Expedition CK06-06</strain>
    </source>
</reference>
<feature type="region of interest" description="Disordered" evidence="1">
    <location>
        <begin position="98"/>
        <end position="118"/>
    </location>
</feature>
<gene>
    <name evidence="2" type="ORF">S01H4_64891</name>
</gene>
<evidence type="ECO:0000256" key="1">
    <source>
        <dbReference type="SAM" id="MobiDB-lite"/>
    </source>
</evidence>